<evidence type="ECO:0000313" key="3">
    <source>
        <dbReference type="Proteomes" id="UP000245466"/>
    </source>
</evidence>
<name>A0A2U1ASP7_9BACT</name>
<accession>A0A2U1ASP7</accession>
<dbReference type="Gene3D" id="2.40.160.20">
    <property type="match status" value="1"/>
</dbReference>
<keyword evidence="1" id="KW-0732">Signal</keyword>
<dbReference type="AlphaFoldDB" id="A0A2U1ASP7"/>
<feature type="chain" id="PRO_5015464007" evidence="1">
    <location>
        <begin position="20"/>
        <end position="220"/>
    </location>
</feature>
<comment type="caution">
    <text evidence="2">The sequence shown here is derived from an EMBL/GenBank/DDBJ whole genome shotgun (WGS) entry which is preliminary data.</text>
</comment>
<protein>
    <submittedName>
        <fullName evidence="2">Outer membrane protein with beta-barrel domain</fullName>
    </submittedName>
</protein>
<dbReference type="OrthoDB" id="945117at2"/>
<proteinExistence type="predicted"/>
<keyword evidence="3" id="KW-1185">Reference proteome</keyword>
<organism evidence="2 3">
    <name type="scientific">Pontibacter virosus</name>
    <dbReference type="NCBI Taxonomy" id="1765052"/>
    <lineage>
        <taxon>Bacteria</taxon>
        <taxon>Pseudomonadati</taxon>
        <taxon>Bacteroidota</taxon>
        <taxon>Cytophagia</taxon>
        <taxon>Cytophagales</taxon>
        <taxon>Hymenobacteraceae</taxon>
        <taxon>Pontibacter</taxon>
    </lineage>
</organism>
<dbReference type="RefSeq" id="WP_116544305.1">
    <property type="nucleotide sequence ID" value="NZ_QEKI01000011.1"/>
</dbReference>
<evidence type="ECO:0000313" key="2">
    <source>
        <dbReference type="EMBL" id="PVY39428.1"/>
    </source>
</evidence>
<gene>
    <name evidence="2" type="ORF">C8E01_11135</name>
</gene>
<feature type="signal peptide" evidence="1">
    <location>
        <begin position="1"/>
        <end position="19"/>
    </location>
</feature>
<sequence length="220" mass="23852">MKKIFTTAMLALLGAGAYAQTIPQTTQGSLVVSGSVYFNNEVSENTDNTSESKGISRSINLNPTVGYFIKDGLEVGTGLGLRHQTSISKTEGAKHTNRTKTISLNPYVRKYIPLFEQLQLHGTAYASFGIGNQTAKNNQGASSEVVSTHNSLGIGVYPGLTYFATPRLGFTAVFGNISYDRSREKSKENQPYDWSRGSNSFNANFSPSSIGVGFSYFISR</sequence>
<dbReference type="EMBL" id="QEKI01000011">
    <property type="protein sequence ID" value="PVY39428.1"/>
    <property type="molecule type" value="Genomic_DNA"/>
</dbReference>
<reference evidence="2 3" key="1">
    <citation type="submission" date="2018-04" db="EMBL/GenBank/DDBJ databases">
        <title>Genomic Encyclopedia of Type Strains, Phase IV (KMG-IV): sequencing the most valuable type-strain genomes for metagenomic binning, comparative biology and taxonomic classification.</title>
        <authorList>
            <person name="Goeker M."/>
        </authorList>
    </citation>
    <scope>NUCLEOTIDE SEQUENCE [LARGE SCALE GENOMIC DNA]</scope>
    <source>
        <strain evidence="2 3">DSM 100231</strain>
    </source>
</reference>
<dbReference type="Proteomes" id="UP000245466">
    <property type="component" value="Unassembled WGS sequence"/>
</dbReference>
<evidence type="ECO:0000256" key="1">
    <source>
        <dbReference type="SAM" id="SignalP"/>
    </source>
</evidence>